<feature type="chain" id="PRO_5035217965" evidence="1">
    <location>
        <begin position="19"/>
        <end position="217"/>
    </location>
</feature>
<organism evidence="2 3">
    <name type="scientific">Diacronema lutheri</name>
    <name type="common">Unicellular marine alga</name>
    <name type="synonym">Monochrysis lutheri</name>
    <dbReference type="NCBI Taxonomy" id="2081491"/>
    <lineage>
        <taxon>Eukaryota</taxon>
        <taxon>Haptista</taxon>
        <taxon>Haptophyta</taxon>
        <taxon>Pavlovophyceae</taxon>
        <taxon>Pavlovales</taxon>
        <taxon>Pavlovaceae</taxon>
        <taxon>Diacronema</taxon>
    </lineage>
</organism>
<protein>
    <submittedName>
        <fullName evidence="2">Uncharacterized protein</fullName>
    </submittedName>
</protein>
<dbReference type="EMBL" id="JAGTXO010000021">
    <property type="protein sequence ID" value="KAG8462333.1"/>
    <property type="molecule type" value="Genomic_DNA"/>
</dbReference>
<reference evidence="2" key="1">
    <citation type="submission" date="2021-05" db="EMBL/GenBank/DDBJ databases">
        <title>The genome of the haptophyte Pavlova lutheri (Diacronema luteri, Pavlovales) - a model for lipid biosynthesis in eukaryotic algae.</title>
        <authorList>
            <person name="Hulatt C.J."/>
            <person name="Posewitz M.C."/>
        </authorList>
    </citation>
    <scope>NUCLEOTIDE SEQUENCE</scope>
    <source>
        <strain evidence="2">NIVA-4/92</strain>
    </source>
</reference>
<dbReference type="AlphaFoldDB" id="A0A8J5X9G5"/>
<dbReference type="OrthoDB" id="10414658at2759"/>
<name>A0A8J5X9G5_DIALT</name>
<comment type="caution">
    <text evidence="2">The sequence shown here is derived from an EMBL/GenBank/DDBJ whole genome shotgun (WGS) entry which is preliminary data.</text>
</comment>
<accession>A0A8J5X9G5</accession>
<proteinExistence type="predicted"/>
<sequence length="217" mass="24279">MVMVVELASLCASELGLARSVPCRSSEERDDDEESFHTALGADFCDEAVRPTPSYHEAAAGAGEEWKAEFCGLWRLEAHRDDYDRWLALKVGSPFKRRVAAALPATKRFAMDEGSRDRVTHVYTLASSLELTQHWRMADADEWREEVEAGVKCLISSSWGPRVLLIRKQFPSLGLVEKVENSISADGLVLTATMRTTVVATNETRCTTDRFRRVVGR</sequence>
<evidence type="ECO:0000313" key="3">
    <source>
        <dbReference type="Proteomes" id="UP000751190"/>
    </source>
</evidence>
<keyword evidence="3" id="KW-1185">Reference proteome</keyword>
<gene>
    <name evidence="2" type="ORF">KFE25_012153</name>
</gene>
<evidence type="ECO:0000256" key="1">
    <source>
        <dbReference type="SAM" id="SignalP"/>
    </source>
</evidence>
<keyword evidence="1" id="KW-0732">Signal</keyword>
<evidence type="ECO:0000313" key="2">
    <source>
        <dbReference type="EMBL" id="KAG8462333.1"/>
    </source>
</evidence>
<dbReference type="Proteomes" id="UP000751190">
    <property type="component" value="Unassembled WGS sequence"/>
</dbReference>
<feature type="signal peptide" evidence="1">
    <location>
        <begin position="1"/>
        <end position="18"/>
    </location>
</feature>